<dbReference type="RefSeq" id="WP_229593555.1">
    <property type="nucleotide sequence ID" value="NZ_AP024485.1"/>
</dbReference>
<proteinExistence type="predicted"/>
<dbReference type="SUPFAM" id="SSF52402">
    <property type="entry name" value="Adenine nucleotide alpha hydrolases-like"/>
    <property type="match status" value="1"/>
</dbReference>
<name>A0ABN6EPL3_9BACT</name>
<keyword evidence="3" id="KW-1185">Reference proteome</keyword>
<reference evidence="2" key="1">
    <citation type="journal article" date="2022" name="Arch. Microbiol.">
        <title>Pseudodesulfovibrio sediminis sp. nov., a mesophilic and neutrophilic sulfate-reducing bacterium isolated from sediment of a brackish lake.</title>
        <authorList>
            <person name="Takahashi A."/>
            <person name="Kojima H."/>
            <person name="Watanabe M."/>
            <person name="Fukui M."/>
        </authorList>
    </citation>
    <scope>NUCLEOTIDE SEQUENCE</scope>
    <source>
        <strain evidence="2">SF6</strain>
    </source>
</reference>
<dbReference type="Proteomes" id="UP001053296">
    <property type="component" value="Chromosome"/>
</dbReference>
<feature type="domain" description="Phosphoadenosine phosphosulphate reductase" evidence="1">
    <location>
        <begin position="42"/>
        <end position="255"/>
    </location>
</feature>
<dbReference type="Pfam" id="PF01507">
    <property type="entry name" value="PAPS_reduct"/>
    <property type="match status" value="1"/>
</dbReference>
<organism evidence="2 3">
    <name type="scientific">Pseudodesulfovibrio sediminis</name>
    <dbReference type="NCBI Taxonomy" id="2810563"/>
    <lineage>
        <taxon>Bacteria</taxon>
        <taxon>Pseudomonadati</taxon>
        <taxon>Thermodesulfobacteriota</taxon>
        <taxon>Desulfovibrionia</taxon>
        <taxon>Desulfovibrionales</taxon>
        <taxon>Desulfovibrionaceae</taxon>
    </lineage>
</organism>
<dbReference type="InterPro" id="IPR050128">
    <property type="entry name" value="Sulfate_adenylyltrnsfr_sub2"/>
</dbReference>
<evidence type="ECO:0000313" key="2">
    <source>
        <dbReference type="EMBL" id="BCS87362.1"/>
    </source>
</evidence>
<sequence length="329" mass="38246">MTQDVITAHEYAERIAWPLERKIKESWERIAAWVSYWGKEASLSFSGGWDSTVLLHLARTCPHIDGHALPVYFADTGTEYPDIRKFVKSTPGVTWVRPKMKFHEVIGKYGYPVVSKRVAQYVGEVQRANTAQIVRLRTTGWRENGTHSPMSTIPQKWQFLIGAPFKVSDKCCDKIKKAAMKGTGHALVGVRAAEAKNREKVYLQYGCNAFDIDRPRSWPMAFWTDEDVREYTAVHNLEYCPIYDLGYHRTGCFPCAFGVHLEPWPNRFQLMQKTHPRLWNLCMDRYGFQMVFEFMNEWLPAKQQISFHWSDYTAREARKHQQAELPMAV</sequence>
<protein>
    <recommendedName>
        <fullName evidence="1">Phosphoadenosine phosphosulphate reductase domain-containing protein</fullName>
    </recommendedName>
</protein>
<dbReference type="PANTHER" id="PTHR43196">
    <property type="entry name" value="SULFATE ADENYLYLTRANSFERASE SUBUNIT 2"/>
    <property type="match status" value="1"/>
</dbReference>
<evidence type="ECO:0000313" key="3">
    <source>
        <dbReference type="Proteomes" id="UP001053296"/>
    </source>
</evidence>
<dbReference type="InterPro" id="IPR002500">
    <property type="entry name" value="PAPS_reduct_dom"/>
</dbReference>
<dbReference type="EMBL" id="AP024485">
    <property type="protein sequence ID" value="BCS87362.1"/>
    <property type="molecule type" value="Genomic_DNA"/>
</dbReference>
<accession>A0ABN6EPL3</accession>
<evidence type="ECO:0000259" key="1">
    <source>
        <dbReference type="Pfam" id="PF01507"/>
    </source>
</evidence>
<gene>
    <name evidence="2" type="ORF">PSDVSF_06040</name>
</gene>
<dbReference type="InterPro" id="IPR014729">
    <property type="entry name" value="Rossmann-like_a/b/a_fold"/>
</dbReference>
<dbReference type="Gene3D" id="3.40.50.620">
    <property type="entry name" value="HUPs"/>
    <property type="match status" value="1"/>
</dbReference>
<dbReference type="PANTHER" id="PTHR43196:SF2">
    <property type="entry name" value="PHOSPHOADENOSINE PHOSPHOSULFATE REDUCTASE"/>
    <property type="match status" value="1"/>
</dbReference>